<name>A0ABN6HA18_9BACT</name>
<dbReference type="CDD" id="cd02042">
    <property type="entry name" value="ParAB_family"/>
    <property type="match status" value="1"/>
</dbReference>
<dbReference type="InterPro" id="IPR025669">
    <property type="entry name" value="AAA_dom"/>
</dbReference>
<dbReference type="InterPro" id="IPR027417">
    <property type="entry name" value="P-loop_NTPase"/>
</dbReference>
<evidence type="ECO:0000313" key="2">
    <source>
        <dbReference type="EMBL" id="BCX49417.1"/>
    </source>
</evidence>
<keyword evidence="3" id="KW-1185">Reference proteome</keyword>
<sequence>MISIAVSSQKGGVGKTTVSINLAHAFARAGFRTLLVDADPQGSVGLSLTRQSRLLSGFYDYLADPGIPFERLLVPTRLDTFSLVASGQAGDYEVGGAPTGASLSRVRSFLRTVEARDFDICLIDTPAGLFGLTADVICSSDAVLVPQQAEPLGIRSVPKMLEGLNRLRVIHPGLAVLGVVLTMVQQNMEESRESVIALRNLLPEELLLRTLVPRDPLFVKASARGLPIGVMEEGTGALAVFDSLRSEIEAKLNITSKAAQVG</sequence>
<protein>
    <submittedName>
        <fullName evidence="2">Chromosome partitioning protein ParA</fullName>
    </submittedName>
</protein>
<dbReference type="Gene3D" id="3.40.50.300">
    <property type="entry name" value="P-loop containing nucleotide triphosphate hydrolases"/>
    <property type="match status" value="1"/>
</dbReference>
<dbReference type="Pfam" id="PF13614">
    <property type="entry name" value="AAA_31"/>
    <property type="match status" value="1"/>
</dbReference>
<dbReference type="PANTHER" id="PTHR13696:SF99">
    <property type="entry name" value="COBYRINIC ACID AC-DIAMIDE SYNTHASE"/>
    <property type="match status" value="1"/>
</dbReference>
<feature type="domain" description="AAA" evidence="1">
    <location>
        <begin position="3"/>
        <end position="167"/>
    </location>
</feature>
<accession>A0ABN6HA18</accession>
<dbReference type="SUPFAM" id="SSF52540">
    <property type="entry name" value="P-loop containing nucleoside triphosphate hydrolases"/>
    <property type="match status" value="1"/>
</dbReference>
<dbReference type="EMBL" id="AP024702">
    <property type="protein sequence ID" value="BCX49417.1"/>
    <property type="molecule type" value="Genomic_DNA"/>
</dbReference>
<dbReference type="PANTHER" id="PTHR13696">
    <property type="entry name" value="P-LOOP CONTAINING NUCLEOSIDE TRIPHOSPHATE HYDROLASE"/>
    <property type="match status" value="1"/>
</dbReference>
<evidence type="ECO:0000313" key="3">
    <source>
        <dbReference type="Proteomes" id="UP001374893"/>
    </source>
</evidence>
<evidence type="ECO:0000259" key="1">
    <source>
        <dbReference type="Pfam" id="PF13614"/>
    </source>
</evidence>
<dbReference type="Proteomes" id="UP001374893">
    <property type="component" value="Chromosome"/>
</dbReference>
<reference evidence="2 3" key="1">
    <citation type="submission" date="2021-06" db="EMBL/GenBank/DDBJ databases">
        <title>Complete genome of Haloferula helveola possessing various polysaccharide degrading enzymes.</title>
        <authorList>
            <person name="Takami H."/>
            <person name="Huang C."/>
            <person name="Hamasaki K."/>
        </authorList>
    </citation>
    <scope>NUCLEOTIDE SEQUENCE [LARGE SCALE GENOMIC DNA]</scope>
    <source>
        <strain evidence="2 3">CN-1</strain>
    </source>
</reference>
<organism evidence="2 3">
    <name type="scientific">Haloferula helveola</name>
    <dbReference type="NCBI Taxonomy" id="490095"/>
    <lineage>
        <taxon>Bacteria</taxon>
        <taxon>Pseudomonadati</taxon>
        <taxon>Verrucomicrobiota</taxon>
        <taxon>Verrucomicrobiia</taxon>
        <taxon>Verrucomicrobiales</taxon>
        <taxon>Verrucomicrobiaceae</taxon>
        <taxon>Haloferula</taxon>
    </lineage>
</organism>
<dbReference type="InterPro" id="IPR050678">
    <property type="entry name" value="DNA_Partitioning_ATPase"/>
</dbReference>
<dbReference type="PIRSF" id="PIRSF009320">
    <property type="entry name" value="Nuc_binding_HP_1000"/>
    <property type="match status" value="1"/>
</dbReference>
<proteinExistence type="predicted"/>
<gene>
    <name evidence="2" type="primary">parA</name>
    <name evidence="2" type="ORF">HAHE_33250</name>
</gene>
<dbReference type="RefSeq" id="WP_338686008.1">
    <property type="nucleotide sequence ID" value="NZ_AP024702.1"/>
</dbReference>